<dbReference type="EMBL" id="KQ090190">
    <property type="protein sequence ID" value="KMT01957.1"/>
    <property type="molecule type" value="Genomic_DNA"/>
</dbReference>
<feature type="region of interest" description="Disordered" evidence="1">
    <location>
        <begin position="1"/>
        <end position="32"/>
    </location>
</feature>
<gene>
    <name evidence="2" type="ORF">BVRB_9g209050</name>
</gene>
<organism evidence="2 3">
    <name type="scientific">Beta vulgaris subsp. vulgaris</name>
    <name type="common">Beet</name>
    <dbReference type="NCBI Taxonomy" id="3555"/>
    <lineage>
        <taxon>Eukaryota</taxon>
        <taxon>Viridiplantae</taxon>
        <taxon>Streptophyta</taxon>
        <taxon>Embryophyta</taxon>
        <taxon>Tracheophyta</taxon>
        <taxon>Spermatophyta</taxon>
        <taxon>Magnoliopsida</taxon>
        <taxon>eudicotyledons</taxon>
        <taxon>Gunneridae</taxon>
        <taxon>Pentapetalae</taxon>
        <taxon>Caryophyllales</taxon>
        <taxon>Chenopodiaceae</taxon>
        <taxon>Betoideae</taxon>
        <taxon>Beta</taxon>
    </lineage>
</organism>
<dbReference type="Proteomes" id="UP000035740">
    <property type="component" value="Chromosome 9"/>
</dbReference>
<dbReference type="Gramene" id="KMT01957">
    <property type="protein sequence ID" value="KMT01957"/>
    <property type="gene ID" value="BVRB_9g209050"/>
</dbReference>
<reference evidence="2 3" key="1">
    <citation type="journal article" date="2014" name="Nature">
        <title>The genome of the recently domesticated crop plant sugar beet (Beta vulgaris).</title>
        <authorList>
            <person name="Dohm J.C."/>
            <person name="Minoche A.E."/>
            <person name="Holtgrawe D."/>
            <person name="Capella-Gutierrez S."/>
            <person name="Zakrzewski F."/>
            <person name="Tafer H."/>
            <person name="Rupp O."/>
            <person name="Sorensen T.R."/>
            <person name="Stracke R."/>
            <person name="Reinhardt R."/>
            <person name="Goesmann A."/>
            <person name="Kraft T."/>
            <person name="Schulz B."/>
            <person name="Stadler P.F."/>
            <person name="Schmidt T."/>
            <person name="Gabaldon T."/>
            <person name="Lehrach H."/>
            <person name="Weisshaar B."/>
            <person name="Himmelbauer H."/>
        </authorList>
    </citation>
    <scope>NUCLEOTIDE SEQUENCE [LARGE SCALE GENOMIC DNA]</scope>
    <source>
        <tissue evidence="2">Taproot</tissue>
    </source>
</reference>
<dbReference type="AlphaFoldDB" id="A0A0J8BLG5"/>
<sequence>MVANSAVVEPIGNTPLDYDDSGGSKDQSGSIDSQEMISAIYKGVMQMMQQNSGSGSSGSGEFACSAFASAAFFPISVRFTATNTFSDLKVVNILPLKDDTKQIQHFSQTLRNLKTQNPKPRREPQPQPRENLNPIFSLLFVLVGVPSSPDLPPLHRRSFLSPLSCDLARSPRLCLLSLSSCPVRASLLSSVHARCFVTNNRRNPVADIMLLLPSLVGTPQLAGAQLPSYALFSSLLK</sequence>
<evidence type="ECO:0000313" key="3">
    <source>
        <dbReference type="Proteomes" id="UP000035740"/>
    </source>
</evidence>
<evidence type="ECO:0000256" key="1">
    <source>
        <dbReference type="SAM" id="MobiDB-lite"/>
    </source>
</evidence>
<protein>
    <submittedName>
        <fullName evidence="2">Uncharacterized protein</fullName>
    </submittedName>
</protein>
<feature type="region of interest" description="Disordered" evidence="1">
    <location>
        <begin position="109"/>
        <end position="131"/>
    </location>
</feature>
<evidence type="ECO:0000313" key="2">
    <source>
        <dbReference type="EMBL" id="KMT01957.1"/>
    </source>
</evidence>
<accession>A0A0J8BLG5</accession>
<proteinExistence type="predicted"/>
<keyword evidence="3" id="KW-1185">Reference proteome</keyword>
<name>A0A0J8BLG5_BETVV</name>